<reference evidence="3 4" key="1">
    <citation type="submission" date="2019-10" db="EMBL/GenBank/DDBJ databases">
        <authorList>
            <person name="Palmer J.M."/>
        </authorList>
    </citation>
    <scope>NUCLEOTIDE SEQUENCE [LARGE SCALE GENOMIC DNA]</scope>
    <source>
        <strain evidence="3 4">TWF718</strain>
    </source>
</reference>
<keyword evidence="1" id="KW-0472">Membrane</keyword>
<accession>A0AAN8MF41</accession>
<comment type="caution">
    <text evidence="3">The sequence shown here is derived from an EMBL/GenBank/DDBJ whole genome shotgun (WGS) entry which is preliminary data.</text>
</comment>
<dbReference type="Proteomes" id="UP001313282">
    <property type="component" value="Unassembled WGS sequence"/>
</dbReference>
<evidence type="ECO:0000256" key="1">
    <source>
        <dbReference type="SAM" id="Phobius"/>
    </source>
</evidence>
<dbReference type="AlphaFoldDB" id="A0AAN8MF41"/>
<protein>
    <submittedName>
        <fullName evidence="3">Uncharacterized protein</fullName>
    </submittedName>
</protein>
<proteinExistence type="predicted"/>
<dbReference type="EMBL" id="JAVHNR010000011">
    <property type="protein sequence ID" value="KAK6330658.1"/>
    <property type="molecule type" value="Genomic_DNA"/>
</dbReference>
<keyword evidence="4" id="KW-1185">Reference proteome</keyword>
<name>A0AAN8MF41_9PEZI</name>
<keyword evidence="1" id="KW-0812">Transmembrane</keyword>
<keyword evidence="1" id="KW-1133">Transmembrane helix</keyword>
<evidence type="ECO:0000256" key="2">
    <source>
        <dbReference type="SAM" id="SignalP"/>
    </source>
</evidence>
<feature type="signal peptide" evidence="2">
    <location>
        <begin position="1"/>
        <end position="34"/>
    </location>
</feature>
<feature type="chain" id="PRO_5042925494" evidence="2">
    <location>
        <begin position="35"/>
        <end position="508"/>
    </location>
</feature>
<evidence type="ECO:0000313" key="4">
    <source>
        <dbReference type="Proteomes" id="UP001313282"/>
    </source>
</evidence>
<feature type="transmembrane region" description="Helical" evidence="1">
    <location>
        <begin position="310"/>
        <end position="334"/>
    </location>
</feature>
<organism evidence="3 4">
    <name type="scientific">Orbilia javanica</name>
    <dbReference type="NCBI Taxonomy" id="47235"/>
    <lineage>
        <taxon>Eukaryota</taxon>
        <taxon>Fungi</taxon>
        <taxon>Dikarya</taxon>
        <taxon>Ascomycota</taxon>
        <taxon>Pezizomycotina</taxon>
        <taxon>Orbiliomycetes</taxon>
        <taxon>Orbiliales</taxon>
        <taxon>Orbiliaceae</taxon>
        <taxon>Orbilia</taxon>
    </lineage>
</organism>
<gene>
    <name evidence="3" type="ORF">TWF718_002855</name>
</gene>
<evidence type="ECO:0000313" key="3">
    <source>
        <dbReference type="EMBL" id="KAK6330658.1"/>
    </source>
</evidence>
<keyword evidence="2" id="KW-0732">Signal</keyword>
<sequence>MLFFEFSKTYKPPTGFQPLIHVLISLALCAIVNGQGNDGDKKFPSPGARRQTLPLGYGPHILASNHDWIQDEANLARTELQRKQAEAGLYDVDPNTVQWADERRVVITTKQKWLDFEKDIGADDPETHYDEPLFNLLVLGKEFTQIQSNVHRLFYTINSAIKNMDLKESPELFEVFDFLCIIAMIRLHNSFIGFPKLYVRFVEVFQPDSPVIATAATLVDPRFRPRFEEMVERARKFVSPGDYEAKLIVTPGALDRGSILYSGLVVTSRTEGIEKTTTKGEKTVLLQLFDVEQASDPTDKTLFINDSQFLLLWNIIFFTFAKLDALFYIIWVSVGPRLAFYRQTYGELMSPPVREIKRKEPGLFDRRLLGSGEYIKEKYGDSLIGFSPIDPIWNTWIEAKDPKYFADIVGHLGSELTVEINVVLAAMMDCMADIAVDLHASGIPASSSFGPVPDFAIPSFLRSANGTLLNLDLEFLKKYPEWEPFEYMYLTEPIVRPRVAVQKPENQS</sequence>